<protein>
    <recommendedName>
        <fullName evidence="2">Nitrogen regulatory protein areA GATA-like domain-containing protein</fullName>
    </recommendedName>
</protein>
<feature type="compositionally biased region" description="Low complexity" evidence="1">
    <location>
        <begin position="774"/>
        <end position="790"/>
    </location>
</feature>
<feature type="domain" description="Nitrogen regulatory protein areA GATA-like" evidence="2">
    <location>
        <begin position="64"/>
        <end position="90"/>
    </location>
</feature>
<dbReference type="GO" id="GO:0031930">
    <property type="term" value="P:mitochondria-nucleus signaling pathway"/>
    <property type="evidence" value="ECO:0007669"/>
    <property type="project" value="TreeGrafter"/>
</dbReference>
<evidence type="ECO:0000256" key="1">
    <source>
        <dbReference type="SAM" id="MobiDB-lite"/>
    </source>
</evidence>
<dbReference type="RefSeq" id="XP_062630482.1">
    <property type="nucleotide sequence ID" value="XM_062774498.1"/>
</dbReference>
<feature type="compositionally biased region" description="Acidic residues" evidence="1">
    <location>
        <begin position="565"/>
        <end position="578"/>
    </location>
</feature>
<dbReference type="Proteomes" id="UP000827549">
    <property type="component" value="Chromosome 6"/>
</dbReference>
<feature type="compositionally biased region" description="Polar residues" evidence="1">
    <location>
        <begin position="538"/>
        <end position="553"/>
    </location>
</feature>
<feature type="compositionally biased region" description="Polar residues" evidence="1">
    <location>
        <begin position="153"/>
        <end position="172"/>
    </location>
</feature>
<feature type="compositionally biased region" description="Pro residues" evidence="1">
    <location>
        <begin position="419"/>
        <end position="430"/>
    </location>
</feature>
<dbReference type="AlphaFoldDB" id="A0AAF0YGL9"/>
<dbReference type="GeneID" id="87811142"/>
<evidence type="ECO:0000313" key="3">
    <source>
        <dbReference type="EMBL" id="WOO84456.1"/>
    </source>
</evidence>
<organism evidence="3 4">
    <name type="scientific">Vanrija pseudolonga</name>
    <dbReference type="NCBI Taxonomy" id="143232"/>
    <lineage>
        <taxon>Eukaryota</taxon>
        <taxon>Fungi</taxon>
        <taxon>Dikarya</taxon>
        <taxon>Basidiomycota</taxon>
        <taxon>Agaricomycotina</taxon>
        <taxon>Tremellomycetes</taxon>
        <taxon>Trichosporonales</taxon>
        <taxon>Trichosporonaceae</taxon>
        <taxon>Vanrija</taxon>
    </lineage>
</organism>
<dbReference type="EMBL" id="CP086719">
    <property type="protein sequence ID" value="WOO84456.1"/>
    <property type="molecule type" value="Genomic_DNA"/>
</dbReference>
<feature type="region of interest" description="Disordered" evidence="1">
    <location>
        <begin position="1"/>
        <end position="34"/>
    </location>
</feature>
<feature type="region of interest" description="Disordered" evidence="1">
    <location>
        <begin position="87"/>
        <end position="124"/>
    </location>
</feature>
<feature type="compositionally biased region" description="Polar residues" evidence="1">
    <location>
        <begin position="791"/>
        <end position="820"/>
    </location>
</feature>
<accession>A0AAF0YGL9</accession>
<dbReference type="PANTHER" id="PTHR28014">
    <property type="entry name" value="NEGATIVE REGULATOR OF RAS-CAMP PATHWAY"/>
    <property type="match status" value="1"/>
</dbReference>
<name>A0AAF0YGL9_9TREE</name>
<feature type="compositionally biased region" description="Polar residues" evidence="1">
    <location>
        <begin position="257"/>
        <end position="272"/>
    </location>
</feature>
<dbReference type="Pfam" id="PF08550">
    <property type="entry name" value="GATA_AreA"/>
    <property type="match status" value="1"/>
</dbReference>
<dbReference type="GO" id="GO:0005737">
    <property type="term" value="C:cytoplasm"/>
    <property type="evidence" value="ECO:0007669"/>
    <property type="project" value="TreeGrafter"/>
</dbReference>
<dbReference type="GO" id="GO:0006808">
    <property type="term" value="P:regulation of nitrogen utilization"/>
    <property type="evidence" value="ECO:0007669"/>
    <property type="project" value="TreeGrafter"/>
</dbReference>
<feature type="region of interest" description="Disordered" evidence="1">
    <location>
        <begin position="196"/>
        <end position="452"/>
    </location>
</feature>
<dbReference type="InterPro" id="IPR013860">
    <property type="entry name" value="AreA_GATA"/>
</dbReference>
<feature type="compositionally biased region" description="Polar residues" evidence="1">
    <location>
        <begin position="109"/>
        <end position="121"/>
    </location>
</feature>
<feature type="region of interest" description="Disordered" evidence="1">
    <location>
        <begin position="651"/>
        <end position="676"/>
    </location>
</feature>
<evidence type="ECO:0000313" key="4">
    <source>
        <dbReference type="Proteomes" id="UP000827549"/>
    </source>
</evidence>
<feature type="region of interest" description="Disordered" evidence="1">
    <location>
        <begin position="691"/>
        <end position="865"/>
    </location>
</feature>
<keyword evidence="4" id="KW-1185">Reference proteome</keyword>
<evidence type="ECO:0000259" key="2">
    <source>
        <dbReference type="Pfam" id="PF08550"/>
    </source>
</evidence>
<proteinExistence type="predicted"/>
<feature type="compositionally biased region" description="Low complexity" evidence="1">
    <location>
        <begin position="99"/>
        <end position="108"/>
    </location>
</feature>
<feature type="compositionally biased region" description="Low complexity" evidence="1">
    <location>
        <begin position="297"/>
        <end position="316"/>
    </location>
</feature>
<dbReference type="InterPro" id="IPR053043">
    <property type="entry name" value="Ras-cAMP_regulatory"/>
</dbReference>
<gene>
    <name evidence="3" type="ORF">LOC62_06G007972</name>
</gene>
<dbReference type="PANTHER" id="PTHR28014:SF1">
    <property type="entry name" value="NEGATIVE REGULATOR OF RAS-CAMP PATHWAY"/>
    <property type="match status" value="1"/>
</dbReference>
<feature type="compositionally biased region" description="Acidic residues" evidence="1">
    <location>
        <begin position="355"/>
        <end position="397"/>
    </location>
</feature>
<feature type="region of interest" description="Disordered" evidence="1">
    <location>
        <begin position="149"/>
        <end position="184"/>
    </location>
</feature>
<dbReference type="GO" id="GO:0000122">
    <property type="term" value="P:negative regulation of transcription by RNA polymerase II"/>
    <property type="evidence" value="ECO:0007669"/>
    <property type="project" value="TreeGrafter"/>
</dbReference>
<reference evidence="3" key="1">
    <citation type="submission" date="2023-10" db="EMBL/GenBank/DDBJ databases">
        <authorList>
            <person name="Noh H."/>
        </authorList>
    </citation>
    <scope>NUCLEOTIDE SEQUENCE</scope>
    <source>
        <strain evidence="3">DUCC4014</strain>
    </source>
</reference>
<feature type="compositionally biased region" description="Basic and acidic residues" evidence="1">
    <location>
        <begin position="435"/>
        <end position="452"/>
    </location>
</feature>
<feature type="compositionally biased region" description="Basic and acidic residues" evidence="1">
    <location>
        <begin position="229"/>
        <end position="238"/>
    </location>
</feature>
<sequence length="865" mass="92925">MPSPPSHFDAGARASASSASSGGSSRSPSRQRGAAPLLALAPIAAELHEPEVLAPEQDLDVKDIWNVISRASDIVKDGSRLENLAWRHWGSPNSRRRSSSSTTASSASLHTPSDRSTTIPRSRSFERRSFTGALKLLIEENSFKDWVEDAKRNPQSAEPKTTSTPRSGSLNGTPAPRPSLALPDTPITDVEIRLVEPTPVPSRVGSLGGTGSQVNSIAKPSVASFLPEGIHEEPEAESRNNSASTSTPMPPRRKQQNRFFIQTSPGKVSGSDSSQPSSAPQTAEPQPAPQPPAPTGVSASSHGRSSGDSSSAIVIRPPARKERRHVTMANMRGRFAGEKARAAEAIAARNKKESSDDEEWEDEEDGGSDVDEEDVEEDVEEDANGDDDGEWEDDDPSTAEPSPAPTNFKRSSRATRVALPPPPPPAPTPPKTKKERAAEKARIEAEKDAQRKREMFAKQQIFGAPRTAQSEGLITRTFRSGKSMVDLTQIDEDDTGAPSAALRRAPTHTALTNLGRSPAPAPSGLARTKSAVAMPVQSGVSVTSRSHVSGTGTSEERRPSGPDGVEMESSDEDSEDDNYLASSQVQRKLDELAAKREKRVMIPQPPPSAVAAVGDNLDEQGVVRPLSPTTRRRTIIMREMSESLRRNIILEREKSSGRTSNFGQTRPPPSVHTSRLPTVSSAVNLAQYSGHHGGYGAPLQRQRSQTADVNGFATQPPGGLERTNSQPNLGMMQGQLRHQHAPPSPNLGPQYPQASVSPETKRRGQNVLGSGFLRPLTRASATSSTTSPTLERTQSSVALHTTTTTSPHGELSSPSPTHGQRTGGPNFAAPAMVRSSTEDLERARHRRELARRSENTDTSYRMHGW</sequence>
<feature type="compositionally biased region" description="Low complexity" evidence="1">
    <location>
        <begin position="273"/>
        <end position="285"/>
    </location>
</feature>
<feature type="region of interest" description="Disordered" evidence="1">
    <location>
        <begin position="508"/>
        <end position="589"/>
    </location>
</feature>
<feature type="compositionally biased region" description="Low complexity" evidence="1">
    <location>
        <begin position="11"/>
        <end position="34"/>
    </location>
</feature>